<comment type="caution">
    <text evidence="1">The sequence shown here is derived from an EMBL/GenBank/DDBJ whole genome shotgun (WGS) entry which is preliminary data.</text>
</comment>
<dbReference type="EMBL" id="JOTM01000026">
    <property type="protein sequence ID" value="KEK22712.1"/>
    <property type="molecule type" value="Genomic_DNA"/>
</dbReference>
<dbReference type="InterPro" id="IPR023351">
    <property type="entry name" value="YppE-like_sf"/>
</dbReference>
<sequence>MDYQTLVQSSRKLIEYNDETIIKKRENKEFDFYKDMQPFVNMVDQELEVWKGLAYQWIKQEKPKYVHLQQIDQVYENLQNNALQCFVSKGNGKRFYETHQAILYTLQNIIELCK</sequence>
<evidence type="ECO:0008006" key="3">
    <source>
        <dbReference type="Google" id="ProtNLM"/>
    </source>
</evidence>
<dbReference type="eggNOG" id="ENOG5032RKZ">
    <property type="taxonomic scope" value="Bacteria"/>
</dbReference>
<dbReference type="Pfam" id="PF08807">
    <property type="entry name" value="DUF1798"/>
    <property type="match status" value="1"/>
</dbReference>
<dbReference type="STRING" id="574375.AZF08_23995"/>
<dbReference type="OrthoDB" id="2361079at2"/>
<organism evidence="1 2">
    <name type="scientific">Bacillus gaemokensis</name>
    <dbReference type="NCBI Taxonomy" id="574375"/>
    <lineage>
        <taxon>Bacteria</taxon>
        <taxon>Bacillati</taxon>
        <taxon>Bacillota</taxon>
        <taxon>Bacilli</taxon>
        <taxon>Bacillales</taxon>
        <taxon>Bacillaceae</taxon>
        <taxon>Bacillus</taxon>
        <taxon>Bacillus cereus group</taxon>
    </lineage>
</organism>
<evidence type="ECO:0000313" key="2">
    <source>
        <dbReference type="Proteomes" id="UP000027778"/>
    </source>
</evidence>
<dbReference type="Gene3D" id="1.20.120.440">
    <property type="entry name" value="YppE-like"/>
    <property type="match status" value="1"/>
</dbReference>
<gene>
    <name evidence="1" type="ORF">BAGA_16480</name>
</gene>
<reference evidence="1 2" key="1">
    <citation type="submission" date="2014-06" db="EMBL/GenBank/DDBJ databases">
        <title>Draft genome sequence of Bacillus gaemokensis JCM 15801 (MCCC 1A00707).</title>
        <authorList>
            <person name="Lai Q."/>
            <person name="Liu Y."/>
            <person name="Shao Z."/>
        </authorList>
    </citation>
    <scope>NUCLEOTIDE SEQUENCE [LARGE SCALE GENOMIC DNA]</scope>
    <source>
        <strain evidence="1 2">JCM 15801</strain>
    </source>
</reference>
<dbReference type="AlphaFoldDB" id="A0A073K8B1"/>
<dbReference type="Proteomes" id="UP000027778">
    <property type="component" value="Unassembled WGS sequence"/>
</dbReference>
<accession>A0A073K8B1</accession>
<dbReference type="InterPro" id="IPR014913">
    <property type="entry name" value="YppE-like"/>
</dbReference>
<protein>
    <recommendedName>
        <fullName evidence="3">DUF1798 family protein</fullName>
    </recommendedName>
</protein>
<name>A0A073K8B1_9BACI</name>
<dbReference type="RefSeq" id="WP_033676893.1">
    <property type="nucleotide sequence ID" value="NZ_JOTM01000026.1"/>
</dbReference>
<keyword evidence="2" id="KW-1185">Reference proteome</keyword>
<proteinExistence type="predicted"/>
<dbReference type="SUPFAM" id="SSF140415">
    <property type="entry name" value="YppE-like"/>
    <property type="match status" value="1"/>
</dbReference>
<evidence type="ECO:0000313" key="1">
    <source>
        <dbReference type="EMBL" id="KEK22712.1"/>
    </source>
</evidence>